<evidence type="ECO:0000313" key="2">
    <source>
        <dbReference type="Proteomes" id="UP000294937"/>
    </source>
</evidence>
<sequence>MFILKTSTPKLLTATQLKAFNLFSKDEQGQFLLWFLFL</sequence>
<comment type="caution">
    <text evidence="1">The sequence shown here is derived from an EMBL/GenBank/DDBJ whole genome shotgun (WGS) entry which is preliminary data.</text>
</comment>
<gene>
    <name evidence="1" type="ORF">EDD58_103146</name>
</gene>
<dbReference type="AlphaFoldDB" id="A0A4R3L535"/>
<dbReference type="EMBL" id="SMAG01000003">
    <property type="protein sequence ID" value="TCS94729.1"/>
    <property type="molecule type" value="Genomic_DNA"/>
</dbReference>
<name>A0A4R3L535_9BACL</name>
<protein>
    <submittedName>
        <fullName evidence="1">Uncharacterized protein</fullName>
    </submittedName>
</protein>
<dbReference type="Proteomes" id="UP000294937">
    <property type="component" value="Unassembled WGS sequence"/>
</dbReference>
<organism evidence="1 2">
    <name type="scientific">Hazenella coriacea</name>
    <dbReference type="NCBI Taxonomy" id="1179467"/>
    <lineage>
        <taxon>Bacteria</taxon>
        <taxon>Bacillati</taxon>
        <taxon>Bacillota</taxon>
        <taxon>Bacilli</taxon>
        <taxon>Bacillales</taxon>
        <taxon>Thermoactinomycetaceae</taxon>
        <taxon>Hazenella</taxon>
    </lineage>
</organism>
<proteinExistence type="predicted"/>
<evidence type="ECO:0000313" key="1">
    <source>
        <dbReference type="EMBL" id="TCS94729.1"/>
    </source>
</evidence>
<reference evidence="1 2" key="1">
    <citation type="submission" date="2019-03" db="EMBL/GenBank/DDBJ databases">
        <title>Genomic Encyclopedia of Type Strains, Phase IV (KMG-IV): sequencing the most valuable type-strain genomes for metagenomic binning, comparative biology and taxonomic classification.</title>
        <authorList>
            <person name="Goeker M."/>
        </authorList>
    </citation>
    <scope>NUCLEOTIDE SEQUENCE [LARGE SCALE GENOMIC DNA]</scope>
    <source>
        <strain evidence="1 2">DSM 45707</strain>
    </source>
</reference>
<keyword evidence="2" id="KW-1185">Reference proteome</keyword>
<accession>A0A4R3L535</accession>